<gene>
    <name evidence="1" type="ORF">BCR43DRAFT_522272</name>
</gene>
<proteinExistence type="predicted"/>
<evidence type="ECO:0000313" key="1">
    <source>
        <dbReference type="EMBL" id="ORZ01422.1"/>
    </source>
</evidence>
<accession>A0A1X2HQ51</accession>
<protein>
    <submittedName>
        <fullName evidence="1">Uncharacterized protein</fullName>
    </submittedName>
</protein>
<organism evidence="1 2">
    <name type="scientific">Syncephalastrum racemosum</name>
    <name type="common">Filamentous fungus</name>
    <dbReference type="NCBI Taxonomy" id="13706"/>
    <lineage>
        <taxon>Eukaryota</taxon>
        <taxon>Fungi</taxon>
        <taxon>Fungi incertae sedis</taxon>
        <taxon>Mucoromycota</taxon>
        <taxon>Mucoromycotina</taxon>
        <taxon>Mucoromycetes</taxon>
        <taxon>Mucorales</taxon>
        <taxon>Syncephalastraceae</taxon>
        <taxon>Syncephalastrum</taxon>
    </lineage>
</organism>
<dbReference type="Proteomes" id="UP000242180">
    <property type="component" value="Unassembled WGS sequence"/>
</dbReference>
<name>A0A1X2HQ51_SYNRA</name>
<dbReference type="EMBL" id="MCGN01000002">
    <property type="protein sequence ID" value="ORZ01422.1"/>
    <property type="molecule type" value="Genomic_DNA"/>
</dbReference>
<comment type="caution">
    <text evidence="1">The sequence shown here is derived from an EMBL/GenBank/DDBJ whole genome shotgun (WGS) entry which is preliminary data.</text>
</comment>
<reference evidence="1 2" key="1">
    <citation type="submission" date="2016-07" db="EMBL/GenBank/DDBJ databases">
        <title>Pervasive Adenine N6-methylation of Active Genes in Fungi.</title>
        <authorList>
            <consortium name="DOE Joint Genome Institute"/>
            <person name="Mondo S.J."/>
            <person name="Dannebaum R.O."/>
            <person name="Kuo R.C."/>
            <person name="Labutti K."/>
            <person name="Haridas S."/>
            <person name="Kuo A."/>
            <person name="Salamov A."/>
            <person name="Ahrendt S.R."/>
            <person name="Lipzen A."/>
            <person name="Sullivan W."/>
            <person name="Andreopoulos W.B."/>
            <person name="Clum A."/>
            <person name="Lindquist E."/>
            <person name="Daum C."/>
            <person name="Ramamoorthy G.K."/>
            <person name="Gryganskyi A."/>
            <person name="Culley D."/>
            <person name="Magnuson J.K."/>
            <person name="James T.Y."/>
            <person name="O'Malley M.A."/>
            <person name="Stajich J.E."/>
            <person name="Spatafora J.W."/>
            <person name="Visel A."/>
            <person name="Grigoriev I.V."/>
        </authorList>
    </citation>
    <scope>NUCLEOTIDE SEQUENCE [LARGE SCALE GENOMIC DNA]</scope>
    <source>
        <strain evidence="1 2">NRRL 2496</strain>
    </source>
</reference>
<keyword evidence="2" id="KW-1185">Reference proteome</keyword>
<sequence length="323" mass="36456">MYPESIRALLLLRSIRISIKRNNEGFFSSLLHAKPPVARSPRYARYSKTKKNKHNMPLYLPVSILHNSNDDSSKAFAKFESLSDAIAKSNRRLDKYKVLLAENAASLLKMECNIQLFEEHAQLRAQLANICGTKHRAPVVHDNINDCLSSPNHAPPNVVNQDNLAIPAVPPSSDGTDNDKRSLLLRIISLAIRREPVYHPSTYHSRDLKQCQTAANARISHAKCYKYVYLNLRHRSDYSSELLRCQNQLTQPSPGTRDQTLLAMLDEDGRPEKACVIHRTNLLRAVTSVATSVSFAVGKYFVRSGWIEYNDLQKLAAVFETSC</sequence>
<dbReference type="AlphaFoldDB" id="A0A1X2HQ51"/>
<dbReference type="InParanoid" id="A0A1X2HQ51"/>
<evidence type="ECO:0000313" key="2">
    <source>
        <dbReference type="Proteomes" id="UP000242180"/>
    </source>
</evidence>